<dbReference type="VEuPathDB" id="VectorBase:HLOH_060865"/>
<sequence>MWVARHAITRRWKLQRHNKKLIKRIAVLNKQIADYAAKLCRENWLSTCDHLQGRLSARKTW</sequence>
<dbReference type="Proteomes" id="UP000821853">
    <property type="component" value="Unassembled WGS sequence"/>
</dbReference>
<proteinExistence type="predicted"/>
<dbReference type="OrthoDB" id="10533115at2759"/>
<comment type="caution">
    <text evidence="1">The sequence shown here is derived from an EMBL/GenBank/DDBJ whole genome shotgun (WGS) entry which is preliminary data.</text>
</comment>
<protein>
    <submittedName>
        <fullName evidence="1">Uncharacterized protein</fullName>
    </submittedName>
</protein>
<accession>A0A9J6H1C5</accession>
<gene>
    <name evidence="1" type="ORF">HPB48_026527</name>
</gene>
<dbReference type="EMBL" id="JABSTR010002627">
    <property type="protein sequence ID" value="KAH9384519.1"/>
    <property type="molecule type" value="Genomic_DNA"/>
</dbReference>
<evidence type="ECO:0000313" key="1">
    <source>
        <dbReference type="EMBL" id="KAH9384519.1"/>
    </source>
</evidence>
<organism evidence="1 2">
    <name type="scientific">Haemaphysalis longicornis</name>
    <name type="common">Bush tick</name>
    <dbReference type="NCBI Taxonomy" id="44386"/>
    <lineage>
        <taxon>Eukaryota</taxon>
        <taxon>Metazoa</taxon>
        <taxon>Ecdysozoa</taxon>
        <taxon>Arthropoda</taxon>
        <taxon>Chelicerata</taxon>
        <taxon>Arachnida</taxon>
        <taxon>Acari</taxon>
        <taxon>Parasitiformes</taxon>
        <taxon>Ixodida</taxon>
        <taxon>Ixodoidea</taxon>
        <taxon>Ixodidae</taxon>
        <taxon>Haemaphysalinae</taxon>
        <taxon>Haemaphysalis</taxon>
    </lineage>
</organism>
<dbReference type="AlphaFoldDB" id="A0A9J6H1C5"/>
<evidence type="ECO:0000313" key="2">
    <source>
        <dbReference type="Proteomes" id="UP000821853"/>
    </source>
</evidence>
<reference evidence="1 2" key="1">
    <citation type="journal article" date="2020" name="Cell">
        <title>Large-Scale Comparative Analyses of Tick Genomes Elucidate Their Genetic Diversity and Vector Capacities.</title>
        <authorList>
            <consortium name="Tick Genome and Microbiome Consortium (TIGMIC)"/>
            <person name="Jia N."/>
            <person name="Wang J."/>
            <person name="Shi W."/>
            <person name="Du L."/>
            <person name="Sun Y."/>
            <person name="Zhan W."/>
            <person name="Jiang J.F."/>
            <person name="Wang Q."/>
            <person name="Zhang B."/>
            <person name="Ji P."/>
            <person name="Bell-Sakyi L."/>
            <person name="Cui X.M."/>
            <person name="Yuan T.T."/>
            <person name="Jiang B.G."/>
            <person name="Yang W.F."/>
            <person name="Lam T.T."/>
            <person name="Chang Q.C."/>
            <person name="Ding S.J."/>
            <person name="Wang X.J."/>
            <person name="Zhu J.G."/>
            <person name="Ruan X.D."/>
            <person name="Zhao L."/>
            <person name="Wei J.T."/>
            <person name="Ye R.Z."/>
            <person name="Que T.C."/>
            <person name="Du C.H."/>
            <person name="Zhou Y.H."/>
            <person name="Cheng J.X."/>
            <person name="Dai P.F."/>
            <person name="Guo W.B."/>
            <person name="Han X.H."/>
            <person name="Huang E.J."/>
            <person name="Li L.F."/>
            <person name="Wei W."/>
            <person name="Gao Y.C."/>
            <person name="Liu J.Z."/>
            <person name="Shao H.Z."/>
            <person name="Wang X."/>
            <person name="Wang C.C."/>
            <person name="Yang T.C."/>
            <person name="Huo Q.B."/>
            <person name="Li W."/>
            <person name="Chen H.Y."/>
            <person name="Chen S.E."/>
            <person name="Zhou L.G."/>
            <person name="Ni X.B."/>
            <person name="Tian J.H."/>
            <person name="Sheng Y."/>
            <person name="Liu T."/>
            <person name="Pan Y.S."/>
            <person name="Xia L.Y."/>
            <person name="Li J."/>
            <person name="Zhao F."/>
            <person name="Cao W.C."/>
        </authorList>
    </citation>
    <scope>NUCLEOTIDE SEQUENCE [LARGE SCALE GENOMIC DNA]</scope>
    <source>
        <strain evidence="1">HaeL-2018</strain>
    </source>
</reference>
<name>A0A9J6H1C5_HAELO</name>
<keyword evidence="2" id="KW-1185">Reference proteome</keyword>